<evidence type="ECO:0008006" key="3">
    <source>
        <dbReference type="Google" id="ProtNLM"/>
    </source>
</evidence>
<evidence type="ECO:0000313" key="1">
    <source>
        <dbReference type="EMBL" id="GAA0621930.1"/>
    </source>
</evidence>
<protein>
    <recommendedName>
        <fullName evidence="3">DUF559 domain-containing protein</fullName>
    </recommendedName>
</protein>
<reference evidence="1 2" key="1">
    <citation type="journal article" date="2019" name="Int. J. Syst. Evol. Microbiol.">
        <title>The Global Catalogue of Microorganisms (GCM) 10K type strain sequencing project: providing services to taxonomists for standard genome sequencing and annotation.</title>
        <authorList>
            <consortium name="The Broad Institute Genomics Platform"/>
            <consortium name="The Broad Institute Genome Sequencing Center for Infectious Disease"/>
            <person name="Wu L."/>
            <person name="Ma J."/>
        </authorList>
    </citation>
    <scope>NUCLEOTIDE SEQUENCE [LARGE SCALE GENOMIC DNA]</scope>
    <source>
        <strain evidence="1 2">JCM 10671</strain>
    </source>
</reference>
<sequence length="316" mass="34995">MSHTRADRIARRAAIEAVASRQGNLIGRRQLYALGVTRSEVRAEIVARRWRRRGCQCIQVGDAGDATPYWRAVLEVGPTAVVDGVSALIFAGLRTISSAEIHIAVPQGAWYRRCKGVRVHETRRFREVDVVRGGLPRTAPATAAVHGALWARTDNEAALFVIASVQQGLVAVPQLVDAVALIKRDKRRKLLKGLLIDVSDGIESIDERAFAKVCRDRGIPKPDRQVVARLPSGRVRYDNYWGDVLVVEIHGAQHLDVAMTTRDMLKLNAASMDGRAVIQIPNFAIRTNPDPFLDQIESVLAARAYKPPQRQRKRAS</sequence>
<comment type="caution">
    <text evidence="1">The sequence shown here is derived from an EMBL/GenBank/DDBJ whole genome shotgun (WGS) entry which is preliminary data.</text>
</comment>
<name>A0ABN1GWL6_9ACTN</name>
<accession>A0ABN1GWL6</accession>
<organism evidence="1 2">
    <name type="scientific">Sporichthya brevicatena</name>
    <dbReference type="NCBI Taxonomy" id="171442"/>
    <lineage>
        <taxon>Bacteria</taxon>
        <taxon>Bacillati</taxon>
        <taxon>Actinomycetota</taxon>
        <taxon>Actinomycetes</taxon>
        <taxon>Sporichthyales</taxon>
        <taxon>Sporichthyaceae</taxon>
        <taxon>Sporichthya</taxon>
    </lineage>
</organism>
<dbReference type="EMBL" id="BAAAHE010000020">
    <property type="protein sequence ID" value="GAA0621930.1"/>
    <property type="molecule type" value="Genomic_DNA"/>
</dbReference>
<dbReference type="Proteomes" id="UP001500957">
    <property type="component" value="Unassembled WGS sequence"/>
</dbReference>
<keyword evidence="2" id="KW-1185">Reference proteome</keyword>
<dbReference type="RefSeq" id="WP_344605329.1">
    <property type="nucleotide sequence ID" value="NZ_BAAAHE010000020.1"/>
</dbReference>
<gene>
    <name evidence="1" type="ORF">GCM10009547_25890</name>
</gene>
<evidence type="ECO:0000313" key="2">
    <source>
        <dbReference type="Proteomes" id="UP001500957"/>
    </source>
</evidence>
<proteinExistence type="predicted"/>